<dbReference type="SUPFAM" id="SSF55729">
    <property type="entry name" value="Acyl-CoA N-acyltransferases (Nat)"/>
    <property type="match status" value="1"/>
</dbReference>
<keyword evidence="1 4" id="KW-0808">Transferase</keyword>
<dbReference type="Gene3D" id="3.40.630.30">
    <property type="match status" value="1"/>
</dbReference>
<protein>
    <submittedName>
        <fullName evidence="4">N-acetyltransferase</fullName>
    </submittedName>
</protein>
<dbReference type="GO" id="GO:0016747">
    <property type="term" value="F:acyltransferase activity, transferring groups other than amino-acyl groups"/>
    <property type="evidence" value="ECO:0007669"/>
    <property type="project" value="InterPro"/>
</dbReference>
<evidence type="ECO:0000259" key="3">
    <source>
        <dbReference type="PROSITE" id="PS51186"/>
    </source>
</evidence>
<proteinExistence type="predicted"/>
<accession>A0A344UGG7</accession>
<name>A0A344UGG7_9NEIS</name>
<dbReference type="Pfam" id="PF00583">
    <property type="entry name" value="Acetyltransf_1"/>
    <property type="match status" value="1"/>
</dbReference>
<gene>
    <name evidence="4" type="ORF">DK843_08690</name>
</gene>
<dbReference type="InterPro" id="IPR050832">
    <property type="entry name" value="Bact_Acetyltransf"/>
</dbReference>
<dbReference type="Proteomes" id="UP000252038">
    <property type="component" value="Chromosome"/>
</dbReference>
<dbReference type="PANTHER" id="PTHR43877">
    <property type="entry name" value="AMINOALKYLPHOSPHONATE N-ACETYLTRANSFERASE-RELATED-RELATED"/>
    <property type="match status" value="1"/>
</dbReference>
<evidence type="ECO:0000256" key="1">
    <source>
        <dbReference type="ARBA" id="ARBA00022679"/>
    </source>
</evidence>
<keyword evidence="2" id="KW-0012">Acyltransferase</keyword>
<organism evidence="4 5">
    <name type="scientific">Chromobacterium phragmitis</name>
    <dbReference type="NCBI Taxonomy" id="2202141"/>
    <lineage>
        <taxon>Bacteria</taxon>
        <taxon>Pseudomonadati</taxon>
        <taxon>Pseudomonadota</taxon>
        <taxon>Betaproteobacteria</taxon>
        <taxon>Neisseriales</taxon>
        <taxon>Chromobacteriaceae</taxon>
        <taxon>Chromobacterium</taxon>
    </lineage>
</organism>
<feature type="domain" description="N-acetyltransferase" evidence="3">
    <location>
        <begin position="1"/>
        <end position="164"/>
    </location>
</feature>
<evidence type="ECO:0000256" key="2">
    <source>
        <dbReference type="ARBA" id="ARBA00023315"/>
    </source>
</evidence>
<reference evidence="4 5" key="1">
    <citation type="submission" date="2018-05" db="EMBL/GenBank/DDBJ databases">
        <title>Genome sequencing, assembly and analysis of the novel insecticidal bacterium, Chromobacterium phragmitis.</title>
        <authorList>
            <person name="Sparks M.E."/>
            <person name="Blackburn M.B."/>
            <person name="Gundersen-Rindal D.E."/>
        </authorList>
    </citation>
    <scope>NUCLEOTIDE SEQUENCE [LARGE SCALE GENOMIC DNA]</scope>
    <source>
        <strain evidence="4">IIBBL 274-1</strain>
    </source>
</reference>
<dbReference type="InterPro" id="IPR000182">
    <property type="entry name" value="GNAT_dom"/>
</dbReference>
<dbReference type="CDD" id="cd04301">
    <property type="entry name" value="NAT_SF"/>
    <property type="match status" value="1"/>
</dbReference>
<sequence length="164" mass="18388">MLIRKAEAQDLDAVRRLAAQINRQHHQAMPEWFRAEVESEADCVYWLERMTGEDRAILLAEQAGEVKAFATVMTQAMPPAPFLQARRVCRIGTIVVDEAHQGQGIGSRLLAAAEDWGHAQGADEVRLEVMQFNRSAQDFYARHGLVPQSQILSKPLRLEQGAAR</sequence>
<evidence type="ECO:0000313" key="4">
    <source>
        <dbReference type="EMBL" id="AXE34365.1"/>
    </source>
</evidence>
<dbReference type="EMBL" id="CP029554">
    <property type="protein sequence ID" value="AXE34365.1"/>
    <property type="molecule type" value="Genomic_DNA"/>
</dbReference>
<dbReference type="KEGG" id="chrb:DK843_08690"/>
<dbReference type="AlphaFoldDB" id="A0A344UGG7"/>
<dbReference type="InterPro" id="IPR016181">
    <property type="entry name" value="Acyl_CoA_acyltransferase"/>
</dbReference>
<dbReference type="PROSITE" id="PS51186">
    <property type="entry name" value="GNAT"/>
    <property type="match status" value="1"/>
</dbReference>
<evidence type="ECO:0000313" key="5">
    <source>
        <dbReference type="Proteomes" id="UP000252038"/>
    </source>
</evidence>
<dbReference type="RefSeq" id="WP_114073052.1">
    <property type="nucleotide sequence ID" value="NZ_CP029495.1"/>
</dbReference>
<dbReference type="PANTHER" id="PTHR43877:SF2">
    <property type="entry name" value="AMINOALKYLPHOSPHONATE N-ACETYLTRANSFERASE-RELATED"/>
    <property type="match status" value="1"/>
</dbReference>